<dbReference type="PRINTS" id="PR00368">
    <property type="entry name" value="FADPNR"/>
</dbReference>
<dbReference type="PANTHER" id="PTHR43557:SF2">
    <property type="entry name" value="RIESKE DOMAIN-CONTAINING PROTEIN-RELATED"/>
    <property type="match status" value="1"/>
</dbReference>
<keyword evidence="4" id="KW-0560">Oxidoreductase</keyword>
<dbReference type="Pfam" id="PF07992">
    <property type="entry name" value="Pyr_redox_2"/>
    <property type="match status" value="1"/>
</dbReference>
<keyword evidence="3" id="KW-0274">FAD</keyword>
<dbReference type="PRINTS" id="PR00411">
    <property type="entry name" value="PNDRDTASEI"/>
</dbReference>
<feature type="domain" description="FAD/NAD(P)-binding" evidence="5">
    <location>
        <begin position="7"/>
        <end position="303"/>
    </location>
</feature>
<dbReference type="InterPro" id="IPR036188">
    <property type="entry name" value="FAD/NAD-bd_sf"/>
</dbReference>
<reference evidence="7 8" key="1">
    <citation type="submission" date="2020-07" db="EMBL/GenBank/DDBJ databases">
        <title>Sequencing the genomes of 1000 actinobacteria strains.</title>
        <authorList>
            <person name="Klenk H.-P."/>
        </authorList>
    </citation>
    <scope>NUCLEOTIDE SEQUENCE [LARGE SCALE GENOMIC DNA]</scope>
    <source>
        <strain evidence="7 8">DSM 44749</strain>
    </source>
</reference>
<evidence type="ECO:0000313" key="7">
    <source>
        <dbReference type="EMBL" id="NYG00276.1"/>
    </source>
</evidence>
<dbReference type="Gene3D" id="3.30.390.30">
    <property type="match status" value="1"/>
</dbReference>
<name>A0A852W2U2_PSEA5</name>
<accession>A0A852W2U2</accession>
<dbReference type="InterPro" id="IPR050446">
    <property type="entry name" value="FAD-oxidoreductase/Apoptosis"/>
</dbReference>
<dbReference type="Pfam" id="PF14759">
    <property type="entry name" value="Reductase_C"/>
    <property type="match status" value="1"/>
</dbReference>
<dbReference type="PANTHER" id="PTHR43557">
    <property type="entry name" value="APOPTOSIS-INDUCING FACTOR 1"/>
    <property type="match status" value="1"/>
</dbReference>
<dbReference type="RefSeq" id="WP_179760126.1">
    <property type="nucleotide sequence ID" value="NZ_BAAAJZ010000011.1"/>
</dbReference>
<dbReference type="InterPro" id="IPR016156">
    <property type="entry name" value="FAD/NAD-linked_Rdtase_dimer_sf"/>
</dbReference>
<feature type="domain" description="Reductase C-terminal" evidence="6">
    <location>
        <begin position="324"/>
        <end position="399"/>
    </location>
</feature>
<evidence type="ECO:0000256" key="3">
    <source>
        <dbReference type="ARBA" id="ARBA00022827"/>
    </source>
</evidence>
<protein>
    <submittedName>
        <fullName evidence="7">NADPH-dependent 2,4-dienoyl-CoA reductase/sulfur reductase-like enzyme</fullName>
    </submittedName>
</protein>
<evidence type="ECO:0000256" key="2">
    <source>
        <dbReference type="ARBA" id="ARBA00022630"/>
    </source>
</evidence>
<dbReference type="AlphaFoldDB" id="A0A852W2U2"/>
<dbReference type="GO" id="GO:0016651">
    <property type="term" value="F:oxidoreductase activity, acting on NAD(P)H"/>
    <property type="evidence" value="ECO:0007669"/>
    <property type="project" value="TreeGrafter"/>
</dbReference>
<proteinExistence type="predicted"/>
<dbReference type="SUPFAM" id="SSF55424">
    <property type="entry name" value="FAD/NAD-linked reductases, dimerisation (C-terminal) domain"/>
    <property type="match status" value="1"/>
</dbReference>
<sequence>MDRATGTVVVVGSSVGGVRTAQAMRTEGFTGRIVLVGQEADLPYDKPPLSKQLLAGTWDTDRITLLGTAAAEAAGIELRLGVGAARLDVAGRRIELADGTALGYDAVVLATGADARPSPWVAGSGVHVLRSLADATALRRDLGAQGPVVVVGGGFIGAEVAATARALGREVTVVDPLPAPIGRVIGDAVAEHVTTLHHRHDVATRFGVGVEDVRGRPGDLRVRLTDGTELDAGTVVVGIGAIPNDAWLQDSGLLVDDGVVCDEHGRAPGSPDVYAVGDVARWYHPGLEKHRRVEHWTNAVEQAAVVAHNLVHPDDLRAHRPVEYVWSDQYDWRIQIVGRPGAATRHELLGDLDGAQARGAAVYTDDSGLLCGAVTVNWPKALVVCRRLMGTAATFDDAVAQLAGLPARRAASTS</sequence>
<evidence type="ECO:0000256" key="1">
    <source>
        <dbReference type="ARBA" id="ARBA00001974"/>
    </source>
</evidence>
<evidence type="ECO:0000259" key="6">
    <source>
        <dbReference type="Pfam" id="PF14759"/>
    </source>
</evidence>
<evidence type="ECO:0000256" key="4">
    <source>
        <dbReference type="ARBA" id="ARBA00023002"/>
    </source>
</evidence>
<dbReference type="InterPro" id="IPR023753">
    <property type="entry name" value="FAD/NAD-binding_dom"/>
</dbReference>
<comment type="cofactor">
    <cofactor evidence="1">
        <name>FAD</name>
        <dbReference type="ChEBI" id="CHEBI:57692"/>
    </cofactor>
</comment>
<dbReference type="SUPFAM" id="SSF51905">
    <property type="entry name" value="FAD/NAD(P)-binding domain"/>
    <property type="match status" value="2"/>
</dbReference>
<dbReference type="Gene3D" id="3.50.50.60">
    <property type="entry name" value="FAD/NAD(P)-binding domain"/>
    <property type="match status" value="2"/>
</dbReference>
<dbReference type="GO" id="GO:0005737">
    <property type="term" value="C:cytoplasm"/>
    <property type="evidence" value="ECO:0007669"/>
    <property type="project" value="TreeGrafter"/>
</dbReference>
<evidence type="ECO:0000313" key="8">
    <source>
        <dbReference type="Proteomes" id="UP000549695"/>
    </source>
</evidence>
<organism evidence="7 8">
    <name type="scientific">Pseudonocardia alni</name>
    <name type="common">Amycolata alni</name>
    <dbReference type="NCBI Taxonomy" id="33907"/>
    <lineage>
        <taxon>Bacteria</taxon>
        <taxon>Bacillati</taxon>
        <taxon>Actinomycetota</taxon>
        <taxon>Actinomycetes</taxon>
        <taxon>Pseudonocardiales</taxon>
        <taxon>Pseudonocardiaceae</taxon>
        <taxon>Pseudonocardia</taxon>
    </lineage>
</organism>
<gene>
    <name evidence="7" type="ORF">HDA37_000561</name>
</gene>
<dbReference type="InterPro" id="IPR028202">
    <property type="entry name" value="Reductase_C"/>
</dbReference>
<dbReference type="Proteomes" id="UP000549695">
    <property type="component" value="Unassembled WGS sequence"/>
</dbReference>
<dbReference type="GeneID" id="98050381"/>
<dbReference type="EMBL" id="JACCCZ010000001">
    <property type="protein sequence ID" value="NYG00276.1"/>
    <property type="molecule type" value="Genomic_DNA"/>
</dbReference>
<keyword evidence="8" id="KW-1185">Reference proteome</keyword>
<comment type="caution">
    <text evidence="7">The sequence shown here is derived from an EMBL/GenBank/DDBJ whole genome shotgun (WGS) entry which is preliminary data.</text>
</comment>
<evidence type="ECO:0000259" key="5">
    <source>
        <dbReference type="Pfam" id="PF07992"/>
    </source>
</evidence>
<keyword evidence="2" id="KW-0285">Flavoprotein</keyword>